<name>A0A1M4DYR4_9ACTN</name>
<gene>
    <name evidence="1" type="ORF">BN4615_P1197</name>
</gene>
<organism evidence="1">
    <name type="scientific">Nonomuraea gerenzanensis</name>
    <dbReference type="NCBI Taxonomy" id="93944"/>
    <lineage>
        <taxon>Bacteria</taxon>
        <taxon>Bacillati</taxon>
        <taxon>Actinomycetota</taxon>
        <taxon>Actinomycetes</taxon>
        <taxon>Streptosporangiales</taxon>
        <taxon>Streptosporangiaceae</taxon>
        <taxon>Nonomuraea</taxon>
    </lineage>
</organism>
<accession>A0A1M4DYR4</accession>
<proteinExistence type="predicted"/>
<sequence>MPTCTSPDPADKARKKIRDAAGKLAEGRVQEARGKLQELGEDLAEARRGGELADGPLTALLAGAGFRWRRRRLTNITVRIAVLKRFWQKASAHSAQLP</sequence>
<dbReference type="RefSeq" id="WP_225271037.1">
    <property type="nucleotide sequence ID" value="NZ_CP084058.1"/>
</dbReference>
<dbReference type="AlphaFoldDB" id="A0A1M4DYR4"/>
<dbReference type="EMBL" id="LT559118">
    <property type="protein sequence ID" value="SBO91683.1"/>
    <property type="molecule type" value="Genomic_DNA"/>
</dbReference>
<protein>
    <submittedName>
        <fullName evidence="1">Uncharacterized protein</fullName>
    </submittedName>
</protein>
<reference evidence="1" key="1">
    <citation type="submission" date="2016-04" db="EMBL/GenBank/DDBJ databases">
        <authorList>
            <person name="Evans L.H."/>
            <person name="Alamgir A."/>
            <person name="Owens N."/>
            <person name="Weber N.D."/>
            <person name="Virtaneva K."/>
            <person name="Barbian K."/>
            <person name="Babar A."/>
            <person name="Rosenke K."/>
        </authorList>
    </citation>
    <scope>NUCLEOTIDE SEQUENCE</scope>
    <source>
        <strain evidence="1">Nono1</strain>
    </source>
</reference>
<evidence type="ECO:0000313" key="1">
    <source>
        <dbReference type="EMBL" id="SBO91683.1"/>
    </source>
</evidence>